<keyword evidence="3" id="KW-1185">Reference proteome</keyword>
<dbReference type="KEGG" id="ftj:FTUN_3188"/>
<name>A0A6M5YNK9_9BACT</name>
<organism evidence="2 3">
    <name type="scientific">Frigoriglobus tundricola</name>
    <dbReference type="NCBI Taxonomy" id="2774151"/>
    <lineage>
        <taxon>Bacteria</taxon>
        <taxon>Pseudomonadati</taxon>
        <taxon>Planctomycetota</taxon>
        <taxon>Planctomycetia</taxon>
        <taxon>Gemmatales</taxon>
        <taxon>Gemmataceae</taxon>
        <taxon>Frigoriglobus</taxon>
    </lineage>
</organism>
<dbReference type="EMBL" id="CP053452">
    <property type="protein sequence ID" value="QJW95637.1"/>
    <property type="molecule type" value="Genomic_DNA"/>
</dbReference>
<evidence type="ECO:0000313" key="3">
    <source>
        <dbReference type="Proteomes" id="UP000503447"/>
    </source>
</evidence>
<feature type="compositionally biased region" description="Basic and acidic residues" evidence="1">
    <location>
        <begin position="1"/>
        <end position="10"/>
    </location>
</feature>
<gene>
    <name evidence="2" type="ORF">FTUN_3188</name>
</gene>
<dbReference type="AlphaFoldDB" id="A0A6M5YNK9"/>
<proteinExistence type="predicted"/>
<reference evidence="3" key="1">
    <citation type="submission" date="2020-05" db="EMBL/GenBank/DDBJ databases">
        <title>Frigoriglobus tundricola gen. nov., sp. nov., a psychrotolerant cellulolytic planctomycete of the family Gemmataceae with two divergent copies of 16S rRNA gene.</title>
        <authorList>
            <person name="Kulichevskaya I.S."/>
            <person name="Ivanova A.A."/>
            <person name="Naumoff D.G."/>
            <person name="Beletsky A.V."/>
            <person name="Rijpstra W.I.C."/>
            <person name="Sinninghe Damste J.S."/>
            <person name="Mardanov A.V."/>
            <person name="Ravin N.V."/>
            <person name="Dedysh S.N."/>
        </authorList>
    </citation>
    <scope>NUCLEOTIDE SEQUENCE [LARGE SCALE GENOMIC DNA]</scope>
    <source>
        <strain evidence="3">PL17</strain>
    </source>
</reference>
<evidence type="ECO:0000313" key="2">
    <source>
        <dbReference type="EMBL" id="QJW95637.1"/>
    </source>
</evidence>
<dbReference type="Proteomes" id="UP000503447">
    <property type="component" value="Chromosome"/>
</dbReference>
<feature type="region of interest" description="Disordered" evidence="1">
    <location>
        <begin position="1"/>
        <end position="32"/>
    </location>
</feature>
<sequence length="60" mass="6613">MVALRSERNSHHGFPYRQASAILPTPPCPRTSHNRQVRYAVQSESVTSGSSHMGSAKFTT</sequence>
<accession>A0A6M5YNK9</accession>
<protein>
    <submittedName>
        <fullName evidence="2">Uncharacterized protein</fullName>
    </submittedName>
</protein>
<evidence type="ECO:0000256" key="1">
    <source>
        <dbReference type="SAM" id="MobiDB-lite"/>
    </source>
</evidence>